<feature type="chain" id="PRO_5037549398" evidence="1">
    <location>
        <begin position="24"/>
        <end position="79"/>
    </location>
</feature>
<sequence length="79" mass="8893">MKKIIFQALMSCALALLTSFSLANPANKKLPVVVSSVPTKAFLLRRTPLFFSTKIALYLLKRCFYPQGKHVTGFLRMSQ</sequence>
<proteinExistence type="predicted"/>
<evidence type="ECO:0000313" key="3">
    <source>
        <dbReference type="Proteomes" id="UP000652567"/>
    </source>
</evidence>
<comment type="caution">
    <text evidence="2">The sequence shown here is derived from an EMBL/GenBank/DDBJ whole genome shotgun (WGS) entry which is preliminary data.</text>
</comment>
<name>A0A928UZR5_9GAMM</name>
<dbReference type="Proteomes" id="UP000652567">
    <property type="component" value="Unassembled WGS sequence"/>
</dbReference>
<keyword evidence="3" id="KW-1185">Reference proteome</keyword>
<evidence type="ECO:0000256" key="1">
    <source>
        <dbReference type="SAM" id="SignalP"/>
    </source>
</evidence>
<feature type="signal peptide" evidence="1">
    <location>
        <begin position="1"/>
        <end position="23"/>
    </location>
</feature>
<reference evidence="2" key="1">
    <citation type="submission" date="2018-07" db="EMBL/GenBank/DDBJ databases">
        <title>Genome assembly of strain Ka43.</title>
        <authorList>
            <person name="Kukolya J."/>
            <person name="Nagy I."/>
            <person name="Horvath B."/>
            <person name="Toth A."/>
        </authorList>
    </citation>
    <scope>NUCLEOTIDE SEQUENCE</scope>
    <source>
        <strain evidence="2">KB43</strain>
    </source>
</reference>
<gene>
    <name evidence="2" type="ORF">C4F51_00460</name>
</gene>
<dbReference type="AlphaFoldDB" id="A0A928UZR5"/>
<protein>
    <submittedName>
        <fullName evidence="2">Uncharacterized protein</fullName>
    </submittedName>
</protein>
<evidence type="ECO:0000313" key="2">
    <source>
        <dbReference type="EMBL" id="MBE8715657.1"/>
    </source>
</evidence>
<organism evidence="2 3">
    <name type="scientific">Cellvibrio polysaccharolyticus</name>
    <dbReference type="NCBI Taxonomy" id="2082724"/>
    <lineage>
        <taxon>Bacteria</taxon>
        <taxon>Pseudomonadati</taxon>
        <taxon>Pseudomonadota</taxon>
        <taxon>Gammaproteobacteria</taxon>
        <taxon>Cellvibrionales</taxon>
        <taxon>Cellvibrionaceae</taxon>
        <taxon>Cellvibrio</taxon>
    </lineage>
</organism>
<accession>A0A928UZR5</accession>
<dbReference type="EMBL" id="PRDL01000001">
    <property type="protein sequence ID" value="MBE8715657.1"/>
    <property type="molecule type" value="Genomic_DNA"/>
</dbReference>
<keyword evidence="1" id="KW-0732">Signal</keyword>